<accession>A0ACB8SES5</accession>
<comment type="caution">
    <text evidence="1">The sequence shown here is derived from an EMBL/GenBank/DDBJ whole genome shotgun (WGS) entry which is preliminary data.</text>
</comment>
<sequence>MAIERSESSPVHRYSLLDSRSQNAEDAARVWRVRYNTLKVKARALYTDNDSLVQENCRSVKLVEHMRKNWEEADSYISRLEKGIEAHGLEIADVLRYADRADDEALSDAEIAADVNKQLEADAFSWLSEGGWKDLGFTRGGGAGDLEYTRFVLFFTYSFAVISRVKRCLARIGSLFVTCTLASEQPPRLSPAIATVAASKQPEHPTSGGGRRFRASSHLVAFPSIAVGLSTLPDARSITEVSLHMPFSASLSHVAEGHTKQLELSLLRQADALDDFVRSSATPEDGALVFCETSAAFAMLSRPRRQRHPVMRPADLRPFCRPA</sequence>
<evidence type="ECO:0000313" key="2">
    <source>
        <dbReference type="Proteomes" id="UP000814140"/>
    </source>
</evidence>
<dbReference type="Proteomes" id="UP000814140">
    <property type="component" value="Unassembled WGS sequence"/>
</dbReference>
<protein>
    <submittedName>
        <fullName evidence="1">Uncharacterized protein</fullName>
    </submittedName>
</protein>
<name>A0ACB8SES5_9AGAM</name>
<dbReference type="EMBL" id="MU277465">
    <property type="protein sequence ID" value="KAI0054383.1"/>
    <property type="molecule type" value="Genomic_DNA"/>
</dbReference>
<gene>
    <name evidence="1" type="ORF">BV25DRAFT_1843698</name>
</gene>
<organism evidence="1 2">
    <name type="scientific">Artomyces pyxidatus</name>
    <dbReference type="NCBI Taxonomy" id="48021"/>
    <lineage>
        <taxon>Eukaryota</taxon>
        <taxon>Fungi</taxon>
        <taxon>Dikarya</taxon>
        <taxon>Basidiomycota</taxon>
        <taxon>Agaricomycotina</taxon>
        <taxon>Agaricomycetes</taxon>
        <taxon>Russulales</taxon>
        <taxon>Auriscalpiaceae</taxon>
        <taxon>Artomyces</taxon>
    </lineage>
</organism>
<keyword evidence="2" id="KW-1185">Reference proteome</keyword>
<evidence type="ECO:0000313" key="1">
    <source>
        <dbReference type="EMBL" id="KAI0054383.1"/>
    </source>
</evidence>
<proteinExistence type="predicted"/>
<reference evidence="1" key="1">
    <citation type="submission" date="2021-03" db="EMBL/GenBank/DDBJ databases">
        <authorList>
            <consortium name="DOE Joint Genome Institute"/>
            <person name="Ahrendt S."/>
            <person name="Looney B.P."/>
            <person name="Miyauchi S."/>
            <person name="Morin E."/>
            <person name="Drula E."/>
            <person name="Courty P.E."/>
            <person name="Chicoki N."/>
            <person name="Fauchery L."/>
            <person name="Kohler A."/>
            <person name="Kuo A."/>
            <person name="Labutti K."/>
            <person name="Pangilinan J."/>
            <person name="Lipzen A."/>
            <person name="Riley R."/>
            <person name="Andreopoulos W."/>
            <person name="He G."/>
            <person name="Johnson J."/>
            <person name="Barry K.W."/>
            <person name="Grigoriev I.V."/>
            <person name="Nagy L."/>
            <person name="Hibbett D."/>
            <person name="Henrissat B."/>
            <person name="Matheny P.B."/>
            <person name="Labbe J."/>
            <person name="Martin F."/>
        </authorList>
    </citation>
    <scope>NUCLEOTIDE SEQUENCE</scope>
    <source>
        <strain evidence="1">HHB10654</strain>
    </source>
</reference>
<reference evidence="1" key="2">
    <citation type="journal article" date="2022" name="New Phytol.">
        <title>Evolutionary transition to the ectomycorrhizal habit in the genomes of a hyperdiverse lineage of mushroom-forming fungi.</title>
        <authorList>
            <person name="Looney B."/>
            <person name="Miyauchi S."/>
            <person name="Morin E."/>
            <person name="Drula E."/>
            <person name="Courty P.E."/>
            <person name="Kohler A."/>
            <person name="Kuo A."/>
            <person name="LaButti K."/>
            <person name="Pangilinan J."/>
            <person name="Lipzen A."/>
            <person name="Riley R."/>
            <person name="Andreopoulos W."/>
            <person name="He G."/>
            <person name="Johnson J."/>
            <person name="Nolan M."/>
            <person name="Tritt A."/>
            <person name="Barry K.W."/>
            <person name="Grigoriev I.V."/>
            <person name="Nagy L.G."/>
            <person name="Hibbett D."/>
            <person name="Henrissat B."/>
            <person name="Matheny P.B."/>
            <person name="Labbe J."/>
            <person name="Martin F.M."/>
        </authorList>
    </citation>
    <scope>NUCLEOTIDE SEQUENCE</scope>
    <source>
        <strain evidence="1">HHB10654</strain>
    </source>
</reference>